<evidence type="ECO:0000313" key="12">
    <source>
        <dbReference type="Proteomes" id="UP001150907"/>
    </source>
</evidence>
<feature type="transmembrane region" description="Helical" evidence="9">
    <location>
        <begin position="276"/>
        <end position="296"/>
    </location>
</feature>
<dbReference type="GO" id="GO:0008324">
    <property type="term" value="F:monoatomic cation transmembrane transporter activity"/>
    <property type="evidence" value="ECO:0007669"/>
    <property type="project" value="InterPro"/>
</dbReference>
<feature type="transmembrane region" description="Helical" evidence="9">
    <location>
        <begin position="349"/>
        <end position="369"/>
    </location>
</feature>
<comment type="similarity">
    <text evidence="2">Belongs to the SLC41A transporter family.</text>
</comment>
<dbReference type="InterPro" id="IPR006667">
    <property type="entry name" value="SLC41_membr_dom"/>
</dbReference>
<keyword evidence="8 9" id="KW-0472">Membrane</keyword>
<comment type="subcellular location">
    <subcellularLocation>
        <location evidence="1">Membrane</location>
        <topology evidence="1">Multi-pass membrane protein</topology>
    </subcellularLocation>
</comment>
<dbReference type="GO" id="GO:0005886">
    <property type="term" value="C:plasma membrane"/>
    <property type="evidence" value="ECO:0007669"/>
    <property type="project" value="TreeGrafter"/>
</dbReference>
<gene>
    <name evidence="11" type="ORF">H4R26_003716</name>
</gene>
<name>A0A9W8BAN8_9FUNG</name>
<feature type="transmembrane region" description="Helical" evidence="9">
    <location>
        <begin position="139"/>
        <end position="164"/>
    </location>
</feature>
<feature type="transmembrane region" description="Helical" evidence="9">
    <location>
        <begin position="308"/>
        <end position="328"/>
    </location>
</feature>
<organism evidence="11 12">
    <name type="scientific">Coemansia thaxteri</name>
    <dbReference type="NCBI Taxonomy" id="2663907"/>
    <lineage>
        <taxon>Eukaryota</taxon>
        <taxon>Fungi</taxon>
        <taxon>Fungi incertae sedis</taxon>
        <taxon>Zoopagomycota</taxon>
        <taxon>Kickxellomycotina</taxon>
        <taxon>Kickxellomycetes</taxon>
        <taxon>Kickxellales</taxon>
        <taxon>Kickxellaceae</taxon>
        <taxon>Coemansia</taxon>
    </lineage>
</organism>
<feature type="transmembrane region" description="Helical" evidence="9">
    <location>
        <begin position="233"/>
        <end position="255"/>
    </location>
</feature>
<accession>A0A9W8BAN8</accession>
<comment type="caution">
    <text evidence="11">The sequence shown here is derived from an EMBL/GenBank/DDBJ whole genome shotgun (WGS) entry which is preliminary data.</text>
</comment>
<dbReference type="AlphaFoldDB" id="A0A9W8BAN8"/>
<dbReference type="Proteomes" id="UP001150907">
    <property type="component" value="Unassembled WGS sequence"/>
</dbReference>
<evidence type="ECO:0000256" key="4">
    <source>
        <dbReference type="ARBA" id="ARBA00022692"/>
    </source>
</evidence>
<evidence type="ECO:0000256" key="2">
    <source>
        <dbReference type="ARBA" id="ARBA00009749"/>
    </source>
</evidence>
<evidence type="ECO:0000256" key="1">
    <source>
        <dbReference type="ARBA" id="ARBA00004141"/>
    </source>
</evidence>
<keyword evidence="5" id="KW-0460">Magnesium</keyword>
<feature type="transmembrane region" description="Helical" evidence="9">
    <location>
        <begin position="203"/>
        <end position="221"/>
    </location>
</feature>
<feature type="domain" description="SLC41A/MgtE integral membrane" evidence="10">
    <location>
        <begin position="54"/>
        <end position="189"/>
    </location>
</feature>
<dbReference type="SUPFAM" id="SSF161093">
    <property type="entry name" value="MgtE membrane domain-like"/>
    <property type="match status" value="2"/>
</dbReference>
<keyword evidence="6 9" id="KW-1133">Transmembrane helix</keyword>
<sequence>MGQKTPRQVVRELTIEVLPALLVSVSGSVVAGYILGAIQNKPAFDQVPALFIMVPVLLNLKSNIELNMSTRLSTQANLGVFDRKSEAVRSMRSNMELLLLQSTVVGACVGLISSFLSLIPSSNPPDTTPGQPPVVIAFFLRSAMLLAAGIGCAVIGSAVIGVLISATVAASHAVGVDPDNIGTPITSSFVRSNEQMAHHISEGWLPLVYAAVTSSIAGIIVERCADRFPGMPALVPVMNGLGGNIGTVFASRLSTTLHRHGRHHRPHAAFYSEHNLVMLILLLINLPVQFGFLAMHRVVDLTLVVSPWFVLIYTSATVIHGLAILFLARLACTYLWSRGHDPDDCVNPFITGTGDMLGTILLALVFIIIS</sequence>
<evidence type="ECO:0000256" key="8">
    <source>
        <dbReference type="ARBA" id="ARBA00023136"/>
    </source>
</evidence>
<evidence type="ECO:0000256" key="5">
    <source>
        <dbReference type="ARBA" id="ARBA00022842"/>
    </source>
</evidence>
<evidence type="ECO:0000259" key="10">
    <source>
        <dbReference type="Pfam" id="PF01769"/>
    </source>
</evidence>
<feature type="domain" description="SLC41A/MgtE integral membrane" evidence="10">
    <location>
        <begin position="235"/>
        <end position="364"/>
    </location>
</feature>
<evidence type="ECO:0000256" key="6">
    <source>
        <dbReference type="ARBA" id="ARBA00022989"/>
    </source>
</evidence>
<dbReference type="Gene3D" id="1.10.357.20">
    <property type="entry name" value="SLC41 divalent cation transporters, integral membrane domain"/>
    <property type="match status" value="2"/>
</dbReference>
<dbReference type="OrthoDB" id="666972at2759"/>
<proteinExistence type="inferred from homology"/>
<keyword evidence="3" id="KW-0813">Transport</keyword>
<dbReference type="EMBL" id="JANBQF010000323">
    <property type="protein sequence ID" value="KAJ2002222.1"/>
    <property type="molecule type" value="Genomic_DNA"/>
</dbReference>
<protein>
    <recommendedName>
        <fullName evidence="10">SLC41A/MgtE integral membrane domain-containing protein</fullName>
    </recommendedName>
</protein>
<evidence type="ECO:0000313" key="11">
    <source>
        <dbReference type="EMBL" id="KAJ2002222.1"/>
    </source>
</evidence>
<dbReference type="PANTHER" id="PTHR16228">
    <property type="entry name" value="DIVALENT CATION TRANSPORTER SOLUTE CARRIER FAMILY 41"/>
    <property type="match status" value="1"/>
</dbReference>
<dbReference type="InterPro" id="IPR045349">
    <property type="entry name" value="SLC41A1-3"/>
</dbReference>
<keyword evidence="12" id="KW-1185">Reference proteome</keyword>
<evidence type="ECO:0000256" key="7">
    <source>
        <dbReference type="ARBA" id="ARBA00023065"/>
    </source>
</evidence>
<dbReference type="PANTHER" id="PTHR16228:SF7">
    <property type="entry name" value="SLC41A_MGTE INTEGRAL MEMBRANE DOMAIN-CONTAINING PROTEIN"/>
    <property type="match status" value="1"/>
</dbReference>
<feature type="transmembrane region" description="Helical" evidence="9">
    <location>
        <begin position="97"/>
        <end position="119"/>
    </location>
</feature>
<evidence type="ECO:0000256" key="3">
    <source>
        <dbReference type="ARBA" id="ARBA00022448"/>
    </source>
</evidence>
<dbReference type="Pfam" id="PF01769">
    <property type="entry name" value="MgtE"/>
    <property type="match status" value="2"/>
</dbReference>
<dbReference type="InterPro" id="IPR036739">
    <property type="entry name" value="SLC41_membr_dom_sf"/>
</dbReference>
<keyword evidence="7" id="KW-0406">Ion transport</keyword>
<keyword evidence="4 9" id="KW-0812">Transmembrane</keyword>
<feature type="transmembrane region" description="Helical" evidence="9">
    <location>
        <begin position="12"/>
        <end position="35"/>
    </location>
</feature>
<reference evidence="11" key="1">
    <citation type="submission" date="2022-07" db="EMBL/GenBank/DDBJ databases">
        <title>Phylogenomic reconstructions and comparative analyses of Kickxellomycotina fungi.</title>
        <authorList>
            <person name="Reynolds N.K."/>
            <person name="Stajich J.E."/>
            <person name="Barry K."/>
            <person name="Grigoriev I.V."/>
            <person name="Crous P."/>
            <person name="Smith M.E."/>
        </authorList>
    </citation>
    <scope>NUCLEOTIDE SEQUENCE</scope>
    <source>
        <strain evidence="11">IMI 214461</strain>
    </source>
</reference>
<evidence type="ECO:0000256" key="9">
    <source>
        <dbReference type="SAM" id="Phobius"/>
    </source>
</evidence>